<name>A0AAD7DVF0_MYCRO</name>
<dbReference type="SUPFAM" id="SSF51621">
    <property type="entry name" value="Phosphoenolpyruvate/pyruvate domain"/>
    <property type="match status" value="1"/>
</dbReference>
<comment type="similarity">
    <text evidence="1">Belongs to the HpcH/HpaI aldolase family.</text>
</comment>
<dbReference type="PANTHER" id="PTHR30502:SF0">
    <property type="entry name" value="PHOSPHOENOLPYRUVATE CARBOXYLASE FAMILY PROTEIN"/>
    <property type="match status" value="1"/>
</dbReference>
<dbReference type="Proteomes" id="UP001221757">
    <property type="component" value="Unassembled WGS sequence"/>
</dbReference>
<feature type="domain" description="HpcH/HpaI aldolase/citrate lyase" evidence="4">
    <location>
        <begin position="5"/>
        <end position="94"/>
    </location>
</feature>
<evidence type="ECO:0000259" key="4">
    <source>
        <dbReference type="Pfam" id="PF03328"/>
    </source>
</evidence>
<comment type="caution">
    <text evidence="5">The sequence shown here is derived from an EMBL/GenBank/DDBJ whole genome shotgun (WGS) entry which is preliminary data.</text>
</comment>
<dbReference type="Pfam" id="PF03328">
    <property type="entry name" value="HpcH_HpaI"/>
    <property type="match status" value="1"/>
</dbReference>
<dbReference type="InterPro" id="IPR005000">
    <property type="entry name" value="Aldolase/citrate-lyase_domain"/>
</dbReference>
<protein>
    <recommendedName>
        <fullName evidence="4">HpcH/HpaI aldolase/citrate lyase domain-containing protein</fullName>
    </recommendedName>
</protein>
<sequence length="116" mass="12670">MAKVSNVMPMMETREGLDHVKDIAAVDGIDVLLVGCGDSCVDLGIPNDHDSPIFHAAIAQFAAAADAASAAHRKVFFVKEHACIRYLMAGRDIVHSFNRMKAQAKRMAEMDERIQS</sequence>
<keyword evidence="3" id="KW-0456">Lyase</keyword>
<keyword evidence="2" id="KW-0479">Metal-binding</keyword>
<dbReference type="PANTHER" id="PTHR30502">
    <property type="entry name" value="2-KETO-3-DEOXY-L-RHAMNONATE ALDOLASE"/>
    <property type="match status" value="1"/>
</dbReference>
<gene>
    <name evidence="5" type="ORF">B0H17DRAFT_1195553</name>
</gene>
<dbReference type="InterPro" id="IPR015813">
    <property type="entry name" value="Pyrv/PenolPyrv_kinase-like_dom"/>
</dbReference>
<dbReference type="InterPro" id="IPR050251">
    <property type="entry name" value="HpcH-HpaI_aldolase"/>
</dbReference>
<dbReference type="GO" id="GO:0005737">
    <property type="term" value="C:cytoplasm"/>
    <property type="evidence" value="ECO:0007669"/>
    <property type="project" value="TreeGrafter"/>
</dbReference>
<dbReference type="Gene3D" id="3.20.20.60">
    <property type="entry name" value="Phosphoenolpyruvate-binding domains"/>
    <property type="match status" value="1"/>
</dbReference>
<evidence type="ECO:0000256" key="3">
    <source>
        <dbReference type="ARBA" id="ARBA00023239"/>
    </source>
</evidence>
<dbReference type="InterPro" id="IPR040442">
    <property type="entry name" value="Pyrv_kinase-like_dom_sf"/>
</dbReference>
<accession>A0AAD7DVF0</accession>
<proteinExistence type="inferred from homology"/>
<dbReference type="GO" id="GO:0016832">
    <property type="term" value="F:aldehyde-lyase activity"/>
    <property type="evidence" value="ECO:0007669"/>
    <property type="project" value="TreeGrafter"/>
</dbReference>
<dbReference type="EMBL" id="JARKIE010000019">
    <property type="protein sequence ID" value="KAJ7700701.1"/>
    <property type="molecule type" value="Genomic_DNA"/>
</dbReference>
<dbReference type="AlphaFoldDB" id="A0AAD7DVF0"/>
<evidence type="ECO:0000313" key="5">
    <source>
        <dbReference type="EMBL" id="KAJ7700701.1"/>
    </source>
</evidence>
<keyword evidence="6" id="KW-1185">Reference proteome</keyword>
<reference evidence="5" key="1">
    <citation type="submission" date="2023-03" db="EMBL/GenBank/DDBJ databases">
        <title>Massive genome expansion in bonnet fungi (Mycena s.s.) driven by repeated elements and novel gene families across ecological guilds.</title>
        <authorList>
            <consortium name="Lawrence Berkeley National Laboratory"/>
            <person name="Harder C.B."/>
            <person name="Miyauchi S."/>
            <person name="Viragh M."/>
            <person name="Kuo A."/>
            <person name="Thoen E."/>
            <person name="Andreopoulos B."/>
            <person name="Lu D."/>
            <person name="Skrede I."/>
            <person name="Drula E."/>
            <person name="Henrissat B."/>
            <person name="Morin E."/>
            <person name="Kohler A."/>
            <person name="Barry K."/>
            <person name="LaButti K."/>
            <person name="Morin E."/>
            <person name="Salamov A."/>
            <person name="Lipzen A."/>
            <person name="Mereny Z."/>
            <person name="Hegedus B."/>
            <person name="Baldrian P."/>
            <person name="Stursova M."/>
            <person name="Weitz H."/>
            <person name="Taylor A."/>
            <person name="Grigoriev I.V."/>
            <person name="Nagy L.G."/>
            <person name="Martin F."/>
            <person name="Kauserud H."/>
        </authorList>
    </citation>
    <scope>NUCLEOTIDE SEQUENCE</scope>
    <source>
        <strain evidence="5">CBHHK067</strain>
    </source>
</reference>
<evidence type="ECO:0000313" key="6">
    <source>
        <dbReference type="Proteomes" id="UP001221757"/>
    </source>
</evidence>
<evidence type="ECO:0000256" key="2">
    <source>
        <dbReference type="ARBA" id="ARBA00022723"/>
    </source>
</evidence>
<evidence type="ECO:0000256" key="1">
    <source>
        <dbReference type="ARBA" id="ARBA00005568"/>
    </source>
</evidence>
<organism evidence="5 6">
    <name type="scientific">Mycena rosella</name>
    <name type="common">Pink bonnet</name>
    <name type="synonym">Agaricus rosellus</name>
    <dbReference type="NCBI Taxonomy" id="1033263"/>
    <lineage>
        <taxon>Eukaryota</taxon>
        <taxon>Fungi</taxon>
        <taxon>Dikarya</taxon>
        <taxon>Basidiomycota</taxon>
        <taxon>Agaricomycotina</taxon>
        <taxon>Agaricomycetes</taxon>
        <taxon>Agaricomycetidae</taxon>
        <taxon>Agaricales</taxon>
        <taxon>Marasmiineae</taxon>
        <taxon>Mycenaceae</taxon>
        <taxon>Mycena</taxon>
    </lineage>
</organism>
<dbReference type="GO" id="GO:0046872">
    <property type="term" value="F:metal ion binding"/>
    <property type="evidence" value="ECO:0007669"/>
    <property type="project" value="UniProtKB-KW"/>
</dbReference>